<sequence>MELIFLVFAYLFFINTVGMVLMYRDKKRAIKGEWRIKEKTLFNIALLGGSVGILLGGKRFRHKTHHKSFKYGIPVIITFQIALFIFAFYFFQNNPFY</sequence>
<feature type="transmembrane region" description="Helical" evidence="1">
    <location>
        <begin position="69"/>
        <end position="91"/>
    </location>
</feature>
<keyword evidence="1" id="KW-0472">Membrane</keyword>
<gene>
    <name evidence="2" type="ORF">OEV82_09475</name>
</gene>
<dbReference type="InterPro" id="IPR010718">
    <property type="entry name" value="DUF1294"/>
</dbReference>
<keyword evidence="1" id="KW-1133">Transmembrane helix</keyword>
<evidence type="ECO:0000313" key="2">
    <source>
        <dbReference type="EMBL" id="MCU9594686.1"/>
    </source>
</evidence>
<dbReference type="EMBL" id="JAOUSE010000026">
    <property type="protein sequence ID" value="MCU9594686.1"/>
    <property type="molecule type" value="Genomic_DNA"/>
</dbReference>
<dbReference type="Pfam" id="PF06961">
    <property type="entry name" value="DUF1294"/>
    <property type="match status" value="1"/>
</dbReference>
<comment type="caution">
    <text evidence="2">The sequence shown here is derived from an EMBL/GenBank/DDBJ whole genome shotgun (WGS) entry which is preliminary data.</text>
</comment>
<accession>A0ABT2WGT2</accession>
<keyword evidence="1" id="KW-0812">Transmembrane</keyword>
<feature type="transmembrane region" description="Helical" evidence="1">
    <location>
        <begin position="41"/>
        <end position="57"/>
    </location>
</feature>
<dbReference type="Proteomes" id="UP001208656">
    <property type="component" value="Unassembled WGS sequence"/>
</dbReference>
<proteinExistence type="predicted"/>
<reference evidence="2 3" key="1">
    <citation type="submission" date="2022-10" db="EMBL/GenBank/DDBJ databases">
        <title>Description of Fervidibacillus gen. nov. in the family Fervidibacillaceae fam. nov. with two species, Fervidibacillus albus sp. nov., and Fervidibacillus halotolerans sp. nov., isolated from tidal flat sediments.</title>
        <authorList>
            <person name="Kwon K.K."/>
            <person name="Yang S.-H."/>
        </authorList>
    </citation>
    <scope>NUCLEOTIDE SEQUENCE [LARGE SCALE GENOMIC DNA]</scope>
    <source>
        <strain evidence="2 3">DSM 23332</strain>
    </source>
</reference>
<protein>
    <submittedName>
        <fullName evidence="2">DUF1294 domain-containing protein</fullName>
    </submittedName>
</protein>
<dbReference type="RefSeq" id="WP_263061738.1">
    <property type="nucleotide sequence ID" value="NZ_JAOUSE010000026.1"/>
</dbReference>
<keyword evidence="3" id="KW-1185">Reference proteome</keyword>
<evidence type="ECO:0000256" key="1">
    <source>
        <dbReference type="SAM" id="Phobius"/>
    </source>
</evidence>
<evidence type="ECO:0000313" key="3">
    <source>
        <dbReference type="Proteomes" id="UP001208656"/>
    </source>
</evidence>
<organism evidence="2 3">
    <name type="scientific">Pallidibacillus thermolactis</name>
    <dbReference type="NCBI Taxonomy" id="251051"/>
    <lineage>
        <taxon>Bacteria</taxon>
        <taxon>Bacillati</taxon>
        <taxon>Bacillota</taxon>
        <taxon>Bacilli</taxon>
        <taxon>Bacillales</taxon>
        <taxon>Bacillaceae</taxon>
        <taxon>Pallidibacillus</taxon>
    </lineage>
</organism>
<name>A0ABT2WGT2_9BACI</name>